<gene>
    <name evidence="2" type="ORF">HJG60_010366</name>
</gene>
<feature type="region of interest" description="Disordered" evidence="1">
    <location>
        <begin position="1"/>
        <end position="25"/>
    </location>
</feature>
<sequence length="179" mass="18942">MSHPSPGTARPASEDRFFSPPLPVAPGKENVDVTAHLVRAMQLRRRWGCPSDGWCPGLQSVLSLTEALLKAPCCHWEAVPRAGSAGHPAGGQRAAREPLAFTLGGRELCPQRLLVPLLCSIKPPTLGAPSPGALHKQTVLRRHDGCFPFVPVDGFFQAADCTVHPGGHSPWGAITAQAA</sequence>
<organism evidence="2 3">
    <name type="scientific">Phyllostomus discolor</name>
    <name type="common">pale spear-nosed bat</name>
    <dbReference type="NCBI Taxonomy" id="89673"/>
    <lineage>
        <taxon>Eukaryota</taxon>
        <taxon>Metazoa</taxon>
        <taxon>Chordata</taxon>
        <taxon>Craniata</taxon>
        <taxon>Vertebrata</taxon>
        <taxon>Euteleostomi</taxon>
        <taxon>Mammalia</taxon>
        <taxon>Eutheria</taxon>
        <taxon>Laurasiatheria</taxon>
        <taxon>Chiroptera</taxon>
        <taxon>Yangochiroptera</taxon>
        <taxon>Phyllostomidae</taxon>
        <taxon>Phyllostominae</taxon>
        <taxon>Phyllostomus</taxon>
    </lineage>
</organism>
<dbReference type="Proteomes" id="UP000664940">
    <property type="component" value="Unassembled WGS sequence"/>
</dbReference>
<evidence type="ECO:0000313" key="2">
    <source>
        <dbReference type="EMBL" id="KAF6120040.1"/>
    </source>
</evidence>
<proteinExistence type="predicted"/>
<protein>
    <submittedName>
        <fullName evidence="2">Uncharacterized protein</fullName>
    </submittedName>
</protein>
<comment type="caution">
    <text evidence="2">The sequence shown here is derived from an EMBL/GenBank/DDBJ whole genome shotgun (WGS) entry which is preliminary data.</text>
</comment>
<reference evidence="2 3" key="1">
    <citation type="journal article" date="2020" name="Nature">
        <title>Six reference-quality genomes reveal evolution of bat adaptations.</title>
        <authorList>
            <person name="Jebb D."/>
            <person name="Huang Z."/>
            <person name="Pippel M."/>
            <person name="Hughes G.M."/>
            <person name="Lavrichenko K."/>
            <person name="Devanna P."/>
            <person name="Winkler S."/>
            <person name="Jermiin L.S."/>
            <person name="Skirmuntt E.C."/>
            <person name="Katzourakis A."/>
            <person name="Burkitt-Gray L."/>
            <person name="Ray D.A."/>
            <person name="Sullivan K.A.M."/>
            <person name="Roscito J.G."/>
            <person name="Kirilenko B.M."/>
            <person name="Davalos L.M."/>
            <person name="Corthals A.P."/>
            <person name="Power M.L."/>
            <person name="Jones G."/>
            <person name="Ransome R.D."/>
            <person name="Dechmann D.K.N."/>
            <person name="Locatelli A.G."/>
            <person name="Puechmaille S.J."/>
            <person name="Fedrigo O."/>
            <person name="Jarvis E.D."/>
            <person name="Hiller M."/>
            <person name="Vernes S.C."/>
            <person name="Myers E.W."/>
            <person name="Teeling E.C."/>
        </authorList>
    </citation>
    <scope>NUCLEOTIDE SEQUENCE [LARGE SCALE GENOMIC DNA]</scope>
    <source>
        <strain evidence="2">Bat1K_MPI-CBG_1</strain>
    </source>
</reference>
<evidence type="ECO:0000313" key="3">
    <source>
        <dbReference type="Proteomes" id="UP000664940"/>
    </source>
</evidence>
<evidence type="ECO:0000256" key="1">
    <source>
        <dbReference type="SAM" id="MobiDB-lite"/>
    </source>
</evidence>
<accession>A0A834EGI9</accession>
<name>A0A834EGI9_9CHIR</name>
<dbReference type="EMBL" id="JABVXQ010000003">
    <property type="protein sequence ID" value="KAF6120040.1"/>
    <property type="molecule type" value="Genomic_DNA"/>
</dbReference>
<dbReference type="AlphaFoldDB" id="A0A834EGI9"/>